<gene>
    <name evidence="1" type="ORF">RI845_02850</name>
</gene>
<accession>A0ABY9TK43</accession>
<dbReference type="Pfam" id="PF13875">
    <property type="entry name" value="DUF4202"/>
    <property type="match status" value="1"/>
</dbReference>
<evidence type="ECO:0000313" key="2">
    <source>
        <dbReference type="Proteomes" id="UP001248581"/>
    </source>
</evidence>
<organism evidence="1 2">
    <name type="scientific">Thalassotalea nanhaiensis</name>
    <dbReference type="NCBI Taxonomy" id="3065648"/>
    <lineage>
        <taxon>Bacteria</taxon>
        <taxon>Pseudomonadati</taxon>
        <taxon>Pseudomonadota</taxon>
        <taxon>Gammaproteobacteria</taxon>
        <taxon>Alteromonadales</taxon>
        <taxon>Colwelliaceae</taxon>
        <taxon>Thalassotalea</taxon>
    </lineage>
</organism>
<protein>
    <submittedName>
        <fullName evidence="1">DUF4202 domain-containing protein</fullName>
    </submittedName>
</protein>
<keyword evidence="2" id="KW-1185">Reference proteome</keyword>
<dbReference type="PANTHER" id="PTHR41729:SF1">
    <property type="entry name" value="GLUTAMYL-TRNA SYNTHETASE"/>
    <property type="match status" value="1"/>
</dbReference>
<dbReference type="PANTHER" id="PTHR41729">
    <property type="entry name" value="GLUTAMYL-TRNA SYNTHETASE"/>
    <property type="match status" value="1"/>
</dbReference>
<reference evidence="2" key="1">
    <citation type="submission" date="2023-09" db="EMBL/GenBank/DDBJ databases">
        <authorList>
            <person name="Li S."/>
            <person name="Li X."/>
            <person name="Zhang C."/>
            <person name="Zhao Z."/>
        </authorList>
    </citation>
    <scope>NUCLEOTIDE SEQUENCE [LARGE SCALE GENOMIC DNA]</scope>
    <source>
        <strain evidence="2">SQ345</strain>
    </source>
</reference>
<dbReference type="RefSeq" id="WP_348388246.1">
    <property type="nucleotide sequence ID" value="NZ_CP134146.1"/>
</dbReference>
<proteinExistence type="predicted"/>
<dbReference type="InterPro" id="IPR025255">
    <property type="entry name" value="DUF4202"/>
</dbReference>
<dbReference type="EMBL" id="CP134146">
    <property type="protein sequence ID" value="WNC69102.1"/>
    <property type="molecule type" value="Genomic_DNA"/>
</dbReference>
<evidence type="ECO:0000313" key="1">
    <source>
        <dbReference type="EMBL" id="WNC69102.1"/>
    </source>
</evidence>
<dbReference type="Proteomes" id="UP001248581">
    <property type="component" value="Chromosome"/>
</dbReference>
<sequence length="194" mass="22672">MNTEKFNQAIQLIDKANSEDPNKEVWQSKEYPKEILYSMRMTDMLADFAPDASLALKLATHSQHICRWQHPRKNYEMNRAGYLLWRKELNKFHAQKAAEILSSINFDDETIEKVQFLLLKKQLKRDPQTQTLEDVVCLVFLQYYFTDFAADHTEEKVISVLQKTWAKMSDQGHQKALTLSLPEHDKALIVKALS</sequence>
<name>A0ABY9TK43_9GAMM</name>